<accession>A0ABV9MTN2</accession>
<comment type="caution">
    <text evidence="1">The sequence shown here is derived from an EMBL/GenBank/DDBJ whole genome shotgun (WGS) entry which is preliminary data.</text>
</comment>
<dbReference type="EMBL" id="JBHSGS010000008">
    <property type="protein sequence ID" value="MFC4718414.1"/>
    <property type="molecule type" value="Genomic_DNA"/>
</dbReference>
<gene>
    <name evidence="1" type="ORF">ACFO5I_01460</name>
</gene>
<organism evidence="1 2">
    <name type="scientific">Enterococcus lemanii</name>
    <dbReference type="NCBI Taxonomy" id="1159752"/>
    <lineage>
        <taxon>Bacteria</taxon>
        <taxon>Bacillati</taxon>
        <taxon>Bacillota</taxon>
        <taxon>Bacilli</taxon>
        <taxon>Lactobacillales</taxon>
        <taxon>Enterococcaceae</taxon>
        <taxon>Enterococcus</taxon>
    </lineage>
</organism>
<dbReference type="RefSeq" id="WP_204654608.1">
    <property type="nucleotide sequence ID" value="NZ_JAFBFD010000032.1"/>
</dbReference>
<reference evidence="2" key="1">
    <citation type="journal article" date="2019" name="Int. J. Syst. Evol. Microbiol.">
        <title>The Global Catalogue of Microorganisms (GCM) 10K type strain sequencing project: providing services to taxonomists for standard genome sequencing and annotation.</title>
        <authorList>
            <consortium name="The Broad Institute Genomics Platform"/>
            <consortium name="The Broad Institute Genome Sequencing Center for Infectious Disease"/>
            <person name="Wu L."/>
            <person name="Ma J."/>
        </authorList>
    </citation>
    <scope>NUCLEOTIDE SEQUENCE [LARGE SCALE GENOMIC DNA]</scope>
    <source>
        <strain evidence="2">CGMCC 1.19032</strain>
    </source>
</reference>
<proteinExistence type="predicted"/>
<keyword evidence="2" id="KW-1185">Reference proteome</keyword>
<evidence type="ECO:0000313" key="1">
    <source>
        <dbReference type="EMBL" id="MFC4718414.1"/>
    </source>
</evidence>
<dbReference type="Proteomes" id="UP001595969">
    <property type="component" value="Unassembled WGS sequence"/>
</dbReference>
<protein>
    <submittedName>
        <fullName evidence="1">HI_0552 family protein</fullName>
    </submittedName>
</protein>
<evidence type="ECO:0000313" key="2">
    <source>
        <dbReference type="Proteomes" id="UP001595969"/>
    </source>
</evidence>
<sequence>MTLPANYAKIFKRDCFTFKQLKEQLSTEEIEQIKIEYKTVWQAWKELHLTIYSQFENTFERPKIESWTNGWNLRNHFWAAYRLKDAPKSNACLGVLINRKQLQIYLMFQHYKSEQRVGLATDYNQLLQQIPTWRQTVDCRHYQIWPQQEHELDDHLPLSTYLNAPVLQEQLEKEIIDTSFQLGKVYYHDVPTEEIEQVITKALRELLPLLQACK</sequence>
<dbReference type="Pfam" id="PF10786">
    <property type="entry name" value="HI_0552"/>
    <property type="match status" value="1"/>
</dbReference>
<name>A0ABV9MTN2_9ENTE</name>
<dbReference type="InterPro" id="IPR019722">
    <property type="entry name" value="HI_0552_fam"/>
</dbReference>